<evidence type="ECO:0000313" key="2">
    <source>
        <dbReference type="Proteomes" id="UP000002696"/>
    </source>
</evidence>
<dbReference type="RefSeq" id="WP_013268799.1">
    <property type="nucleotide sequence ID" value="NC_014375.1"/>
</dbReference>
<dbReference type="OrthoDB" id="7571212at2"/>
<dbReference type="HOGENOM" id="CLU_1145489_0_0_5"/>
<name>D9QFY2_BRESC</name>
<dbReference type="AlphaFoldDB" id="D9QFY2"/>
<dbReference type="KEGG" id="bsb:Bresu_1384"/>
<keyword evidence="2" id="KW-1185">Reference proteome</keyword>
<dbReference type="EMBL" id="CP002102">
    <property type="protein sequence ID" value="ADL00696.1"/>
    <property type="molecule type" value="Genomic_DNA"/>
</dbReference>
<sequence length="242" mass="27252">MSELGLQLRAALQGDFDREERAALTRVERSVQAALWDFAADEVQGKWRQDIGQSGLRNAGALTKTIRLRRYKNQGLNPAVLVYSNFPIIQRAFEANTVIRSKSGFYLPIPNPDVWPGGRVARPKRNGGQRSNTIALAEQRFGKLRFVYRPGKASLLVAEVRESAARPGTFRRASATAQRTGRGLVTIVVFFLVREARLPRLLRGRVIRDRARQNADRGVEQRFVRYFAQPDLPLQLEGPSQA</sequence>
<dbReference type="InParanoid" id="D9QFY2"/>
<dbReference type="STRING" id="633149.Bresu_1384"/>
<dbReference type="BioCyc" id="BSUB633149:G1GM8-1376-MONOMER"/>
<gene>
    <name evidence="1" type="ordered locus">Bresu_1384</name>
</gene>
<dbReference type="InterPro" id="IPR045622">
    <property type="entry name" value="DUF6441"/>
</dbReference>
<organism evidence="1 2">
    <name type="scientific">Brevundimonas subvibrioides (strain ATCC 15264 / DSM 4735 / LMG 14903 / NBRC 16000 / CB 81)</name>
    <name type="common">Caulobacter subvibrioides</name>
    <dbReference type="NCBI Taxonomy" id="633149"/>
    <lineage>
        <taxon>Bacteria</taxon>
        <taxon>Pseudomonadati</taxon>
        <taxon>Pseudomonadota</taxon>
        <taxon>Alphaproteobacteria</taxon>
        <taxon>Caulobacterales</taxon>
        <taxon>Caulobacteraceae</taxon>
        <taxon>Brevundimonas</taxon>
    </lineage>
</organism>
<dbReference type="Pfam" id="PF20039">
    <property type="entry name" value="DUF6441"/>
    <property type="match status" value="1"/>
</dbReference>
<reference evidence="2" key="1">
    <citation type="journal article" date="2011" name="J. Bacteriol.">
        <title>Genome sequences of eight morphologically diverse alphaproteobacteria.</title>
        <authorList>
            <consortium name="US DOE Joint Genome Institute"/>
            <person name="Brown P.J."/>
            <person name="Kysela D.T."/>
            <person name="Buechlein A."/>
            <person name="Hemmerich C."/>
            <person name="Brun Y.V."/>
        </authorList>
    </citation>
    <scope>NUCLEOTIDE SEQUENCE [LARGE SCALE GENOMIC DNA]</scope>
    <source>
        <strain evidence="2">ATCC 15264 / DSM 4735 / LMG 14903 / NBRC 16000 / CB 81</strain>
    </source>
</reference>
<protein>
    <submittedName>
        <fullName evidence="1">Uncharacterized protein</fullName>
    </submittedName>
</protein>
<proteinExistence type="predicted"/>
<accession>D9QFY2</accession>
<dbReference type="Proteomes" id="UP000002696">
    <property type="component" value="Chromosome"/>
</dbReference>
<evidence type="ECO:0000313" key="1">
    <source>
        <dbReference type="EMBL" id="ADL00696.1"/>
    </source>
</evidence>